<dbReference type="Proteomes" id="UP001283361">
    <property type="component" value="Unassembled WGS sequence"/>
</dbReference>
<sequence>MKETLLLDPRPEFEETLCSVIRGFADGQADKVAEVHTDRRNGIGKVRLWIFALHALATKGSERVGKPFDPIGPESGRYDLHCNYTVSLRSAMTAWLFCYCALGQHLVLNLIVRRRHRDEFDSVTVTYLLSVR</sequence>
<proteinExistence type="predicted"/>
<reference evidence="1" key="1">
    <citation type="journal article" date="2023" name="G3 (Bethesda)">
        <title>A reference genome for the long-term kleptoplast-retaining sea slug Elysia crispata morphotype clarki.</title>
        <authorList>
            <person name="Eastman K.E."/>
            <person name="Pendleton A.L."/>
            <person name="Shaikh M.A."/>
            <person name="Suttiyut T."/>
            <person name="Ogas R."/>
            <person name="Tomko P."/>
            <person name="Gavelis G."/>
            <person name="Widhalm J.R."/>
            <person name="Wisecaver J.H."/>
        </authorList>
    </citation>
    <scope>NUCLEOTIDE SEQUENCE</scope>
    <source>
        <strain evidence="1">ECLA1</strain>
    </source>
</reference>
<gene>
    <name evidence="1" type="ORF">RRG08_028868</name>
</gene>
<evidence type="ECO:0000313" key="1">
    <source>
        <dbReference type="EMBL" id="KAK3759866.1"/>
    </source>
</evidence>
<protein>
    <submittedName>
        <fullName evidence="1">Uncharacterized protein</fullName>
    </submittedName>
</protein>
<evidence type="ECO:0000313" key="2">
    <source>
        <dbReference type="Proteomes" id="UP001283361"/>
    </source>
</evidence>
<comment type="caution">
    <text evidence="1">The sequence shown here is derived from an EMBL/GenBank/DDBJ whole genome shotgun (WGS) entry which is preliminary data.</text>
</comment>
<keyword evidence="2" id="KW-1185">Reference proteome</keyword>
<organism evidence="1 2">
    <name type="scientific">Elysia crispata</name>
    <name type="common">lettuce slug</name>
    <dbReference type="NCBI Taxonomy" id="231223"/>
    <lineage>
        <taxon>Eukaryota</taxon>
        <taxon>Metazoa</taxon>
        <taxon>Spiralia</taxon>
        <taxon>Lophotrochozoa</taxon>
        <taxon>Mollusca</taxon>
        <taxon>Gastropoda</taxon>
        <taxon>Heterobranchia</taxon>
        <taxon>Euthyneura</taxon>
        <taxon>Panpulmonata</taxon>
        <taxon>Sacoglossa</taxon>
        <taxon>Placobranchoidea</taxon>
        <taxon>Plakobranchidae</taxon>
        <taxon>Elysia</taxon>
    </lineage>
</organism>
<dbReference type="EMBL" id="JAWDGP010005065">
    <property type="protein sequence ID" value="KAK3759866.1"/>
    <property type="molecule type" value="Genomic_DNA"/>
</dbReference>
<accession>A0AAE0Z0I9</accession>
<dbReference type="AlphaFoldDB" id="A0AAE0Z0I9"/>
<name>A0AAE0Z0I9_9GAST</name>